<evidence type="ECO:0000256" key="1">
    <source>
        <dbReference type="SAM" id="MobiDB-lite"/>
    </source>
</evidence>
<keyword evidence="3" id="KW-1185">Reference proteome</keyword>
<evidence type="ECO:0000313" key="2">
    <source>
        <dbReference type="EMBL" id="ORY36436.1"/>
    </source>
</evidence>
<proteinExistence type="predicted"/>
<name>A0A1Y2BNW6_9FUNG</name>
<accession>A0A1Y2BNW6</accession>
<comment type="caution">
    <text evidence="2">The sequence shown here is derived from an EMBL/GenBank/DDBJ whole genome shotgun (WGS) entry which is preliminary data.</text>
</comment>
<feature type="region of interest" description="Disordered" evidence="1">
    <location>
        <begin position="496"/>
        <end position="516"/>
    </location>
</feature>
<gene>
    <name evidence="2" type="ORF">BCR33DRAFT_835454</name>
</gene>
<evidence type="ECO:0000313" key="3">
    <source>
        <dbReference type="Proteomes" id="UP000193642"/>
    </source>
</evidence>
<dbReference type="AlphaFoldDB" id="A0A1Y2BNW6"/>
<dbReference type="Proteomes" id="UP000193642">
    <property type="component" value="Unassembled WGS sequence"/>
</dbReference>
<sequence length="516" mass="55071">MDYSKGYLSDQDIRYYLIGLVRSGTISPNVNAYFPIHFQPGIRALTNDNNVVQLSCQDFCGYHSAIDLSHPANDAGIDFNSKKQTQFLYYGVLPDITNPNCHCRDLLNRGVVADTLAVAAHELAEAVTDSVPNMLAWHDFTKNVDGEEVADLCSWQMDKTVSRYDGLSYDVHLLWSNNDVNCVATGSTALAYPAITTGCYQAYDKSRPYAVGSVASALSNGVFHNFQLDSSGNWNQGGVCDPILALACYPHFQCNDIPLVNGAQGWCGSLNYYIQDNHSVEYSPSCSIVPGFGSVLSIDILPNAKSAGIVTYVGVGMDGQLYKRYGISGGWSLYPNSGTVVDITFMNNGLALGTAPDGLDVRLDASAKQWFISPGKAIDVILLPTGAFLQVGIDNYLYSCGSLPNCAKVPGSGSVKSIDLLSDQSTIVGVRMEGKLYTRNGVYGTWSLVQNSGTVVDITVMANGVLVGTGPDGYLYTRQTLTSVGLEASTSVPASPLVSTVEGPARESVGSASDAG</sequence>
<dbReference type="EMBL" id="MCGO01000055">
    <property type="protein sequence ID" value="ORY36436.1"/>
    <property type="molecule type" value="Genomic_DNA"/>
</dbReference>
<dbReference type="OrthoDB" id="10411864at2759"/>
<reference evidence="2 3" key="1">
    <citation type="submission" date="2016-07" db="EMBL/GenBank/DDBJ databases">
        <title>Pervasive Adenine N6-methylation of Active Genes in Fungi.</title>
        <authorList>
            <consortium name="DOE Joint Genome Institute"/>
            <person name="Mondo S.J."/>
            <person name="Dannebaum R.O."/>
            <person name="Kuo R.C."/>
            <person name="Labutti K."/>
            <person name="Haridas S."/>
            <person name="Kuo A."/>
            <person name="Salamov A."/>
            <person name="Ahrendt S.R."/>
            <person name="Lipzen A."/>
            <person name="Sullivan W."/>
            <person name="Andreopoulos W.B."/>
            <person name="Clum A."/>
            <person name="Lindquist E."/>
            <person name="Daum C."/>
            <person name="Ramamoorthy G.K."/>
            <person name="Gryganskyi A."/>
            <person name="Culley D."/>
            <person name="Magnuson J.K."/>
            <person name="James T.Y."/>
            <person name="O'Malley M.A."/>
            <person name="Stajich J.E."/>
            <person name="Spatafora J.W."/>
            <person name="Visel A."/>
            <person name="Grigoriev I.V."/>
        </authorList>
    </citation>
    <scope>NUCLEOTIDE SEQUENCE [LARGE SCALE GENOMIC DNA]</scope>
    <source>
        <strain evidence="2 3">JEL800</strain>
    </source>
</reference>
<protein>
    <submittedName>
        <fullName evidence="2">Uncharacterized protein</fullName>
    </submittedName>
</protein>
<organism evidence="2 3">
    <name type="scientific">Rhizoclosmatium globosum</name>
    <dbReference type="NCBI Taxonomy" id="329046"/>
    <lineage>
        <taxon>Eukaryota</taxon>
        <taxon>Fungi</taxon>
        <taxon>Fungi incertae sedis</taxon>
        <taxon>Chytridiomycota</taxon>
        <taxon>Chytridiomycota incertae sedis</taxon>
        <taxon>Chytridiomycetes</taxon>
        <taxon>Chytridiales</taxon>
        <taxon>Chytriomycetaceae</taxon>
        <taxon>Rhizoclosmatium</taxon>
    </lineage>
</organism>